<accession>A0ACA9KG50</accession>
<keyword evidence="2" id="KW-1185">Reference proteome</keyword>
<feature type="non-terminal residue" evidence="1">
    <location>
        <position position="1"/>
    </location>
</feature>
<gene>
    <name evidence="1" type="ORF">ACOLOM_LOCUS1542</name>
</gene>
<name>A0ACA9KG50_9GLOM</name>
<comment type="caution">
    <text evidence="1">The sequence shown here is derived from an EMBL/GenBank/DDBJ whole genome shotgun (WGS) entry which is preliminary data.</text>
</comment>
<evidence type="ECO:0000313" key="2">
    <source>
        <dbReference type="Proteomes" id="UP000789525"/>
    </source>
</evidence>
<dbReference type="Proteomes" id="UP000789525">
    <property type="component" value="Unassembled WGS sequence"/>
</dbReference>
<dbReference type="EMBL" id="CAJVPT010001842">
    <property type="protein sequence ID" value="CAG8469864.1"/>
    <property type="molecule type" value="Genomic_DNA"/>
</dbReference>
<proteinExistence type="predicted"/>
<organism evidence="1 2">
    <name type="scientific">Acaulospora colombiana</name>
    <dbReference type="NCBI Taxonomy" id="27376"/>
    <lineage>
        <taxon>Eukaryota</taxon>
        <taxon>Fungi</taxon>
        <taxon>Fungi incertae sedis</taxon>
        <taxon>Mucoromycota</taxon>
        <taxon>Glomeromycotina</taxon>
        <taxon>Glomeromycetes</taxon>
        <taxon>Diversisporales</taxon>
        <taxon>Acaulosporaceae</taxon>
        <taxon>Acaulospora</taxon>
    </lineage>
</organism>
<sequence>FLERMSAIGSGATGFISSNSYPNKDPVVNFIDSFDWSSTALGPMNLWSPSMRATVELCLNTEFPSAVYQGPELIFICNQAWKTILKSKDPIGLPVDKVPSGVHLLLQPLLEEVLSTGKNQFSNDTPLLVRREDGIIECYLSFTLSPIFKEDRTVGGVIVIAQETTQQVLATRELKTLRKLGSQAFDAKSLESACHLITSTLRDNNDITFALVYIVDDQPDAYGKIARLMATTFDEDIKTVKNDNTISELAFIEGESKRELPDYLLETCNVITLGGFNANEINNDVSRVSSELDANYFKLSSWPIGQVARSNSHLFVTLKNGSRAILLPVYTSPVGEATLTALIICGLNQRRPLDQEYLTFLQLVTNQVGLSLTHGILREEVEIFEDLDHKKKSFFQNISHELRTPLTLMLSPLEEIINARPPESPSHSNLQMLNRNACRLLKLIDVGELEPLFKETDIVKCTLELVSSFENAAKLLKLDYLIEIPSHEELYGRLKSKVFIDRGMYERILLNLFSNTFNHTWTGGVAVRLYPDYQNGREAIILEISDTGTEIPEDDIPSLFQRFYRVKSRQSRYRKGVGTGLAFIKELVAKHGGEILVYPELPDSILSGEEYIYVHKTSQVVSNISIDIKVPNVNVLNTLRSDPETRFIPVISLSVGESASVEEEEVDDYLIKPFCAMELIIRIRANIKLSRVRRKYSLQQKWQSETRELISSISHKIRSGFNVEEVTTSAVKQIHGILPSDRVLVIYTNSDNYEDFHIMALSSTDPNEHDLVGRRVDTVVGEKDVDPTNIHMESITEVYQRLRFSDSTIMIATNTYSRLVGCYVSLIFMPIKTNSSNWGWLFAYRPPNSIWSDSEKEFIEQCSIQMGLAITHAMLVEEKQKKEAQMEAAKAANEAKIQILANTSHGAIIGVLSAFENTPLTKDQKEMVHIMMRASDVVLAVVNDILDAAKLEAQKIMLVDKKFDLLHLVEETLDMLGERAGNKKIELILCWDHTLPRYVKSDPYRYVTSVAREQIRMRINNATP</sequence>
<evidence type="ECO:0000313" key="1">
    <source>
        <dbReference type="EMBL" id="CAG8469864.1"/>
    </source>
</evidence>
<reference evidence="1" key="1">
    <citation type="submission" date="2021-06" db="EMBL/GenBank/DDBJ databases">
        <authorList>
            <person name="Kallberg Y."/>
            <person name="Tangrot J."/>
            <person name="Rosling A."/>
        </authorList>
    </citation>
    <scope>NUCLEOTIDE SEQUENCE</scope>
    <source>
        <strain evidence="1">CL356</strain>
    </source>
</reference>
<protein>
    <submittedName>
        <fullName evidence="1">7188_t:CDS:1</fullName>
    </submittedName>
</protein>